<evidence type="ECO:0000259" key="4">
    <source>
        <dbReference type="Pfam" id="PF08241"/>
    </source>
</evidence>
<dbReference type="PANTHER" id="PTHR44942">
    <property type="entry name" value="METHYLTRANSF_11 DOMAIN-CONTAINING PROTEIN"/>
    <property type="match status" value="1"/>
</dbReference>
<organism evidence="5 6">
    <name type="scientific">Corynebacterium hindlerae</name>
    <dbReference type="NCBI Taxonomy" id="699041"/>
    <lineage>
        <taxon>Bacteria</taxon>
        <taxon>Bacillati</taxon>
        <taxon>Actinomycetota</taxon>
        <taxon>Actinomycetes</taxon>
        <taxon>Mycobacteriales</taxon>
        <taxon>Corynebacteriaceae</taxon>
        <taxon>Corynebacterium</taxon>
    </lineage>
</organism>
<dbReference type="GO" id="GO:0008757">
    <property type="term" value="F:S-adenosylmethionine-dependent methyltransferase activity"/>
    <property type="evidence" value="ECO:0007669"/>
    <property type="project" value="InterPro"/>
</dbReference>
<keyword evidence="6" id="KW-1185">Reference proteome</keyword>
<dbReference type="Gene3D" id="3.40.50.150">
    <property type="entry name" value="Vaccinia Virus protein VP39"/>
    <property type="match status" value="1"/>
</dbReference>
<evidence type="ECO:0000256" key="3">
    <source>
        <dbReference type="ARBA" id="ARBA00022679"/>
    </source>
</evidence>
<sequence length="255" mass="28694">MTSTPFPSRRDNPKFTGMAHRQYTAAAFHSGAETYADIRPGYPAEVIELLEPHPKGPILDVGAGTGKLTEQLPGEVWALDPSADMLGRLRASLSVPVWQATAEATALPDTSVAAVASAQTWHWVDPEAASKEMARITKPGGPLVLVWNTLDVRVPWVHRLTRIMHAGDVQKPGFHPNVAAPWRLTKELRLEWEQVLQANDLFRLMATRAYWLRNGSKVREKMTSNLSWYLYEHLGFDPEQPIALPYRCDAFRYER</sequence>
<dbReference type="AlphaFoldDB" id="A0A7G5FF55"/>
<keyword evidence="2 5" id="KW-0489">Methyltransferase</keyword>
<feature type="domain" description="Methyltransferase type 11" evidence="4">
    <location>
        <begin position="59"/>
        <end position="144"/>
    </location>
</feature>
<proteinExistence type="inferred from homology"/>
<dbReference type="RefSeq" id="WP_182386062.1">
    <property type="nucleotide sequence ID" value="NZ_CP059833.1"/>
</dbReference>
<dbReference type="EMBL" id="CP059833">
    <property type="protein sequence ID" value="QMV85246.1"/>
    <property type="molecule type" value="Genomic_DNA"/>
</dbReference>
<dbReference type="CDD" id="cd02440">
    <property type="entry name" value="AdoMet_MTases"/>
    <property type="match status" value="1"/>
</dbReference>
<dbReference type="GO" id="GO:0032259">
    <property type="term" value="P:methylation"/>
    <property type="evidence" value="ECO:0007669"/>
    <property type="project" value="UniProtKB-KW"/>
</dbReference>
<dbReference type="InterPro" id="IPR013216">
    <property type="entry name" value="Methyltransf_11"/>
</dbReference>
<dbReference type="InterPro" id="IPR051052">
    <property type="entry name" value="Diverse_substrate_MTase"/>
</dbReference>
<evidence type="ECO:0000256" key="2">
    <source>
        <dbReference type="ARBA" id="ARBA00022603"/>
    </source>
</evidence>
<comment type="similarity">
    <text evidence="1">Belongs to the methyltransferase superfamily.</text>
</comment>
<dbReference type="InterPro" id="IPR029063">
    <property type="entry name" value="SAM-dependent_MTases_sf"/>
</dbReference>
<reference evidence="5 6" key="1">
    <citation type="submission" date="2020-07" db="EMBL/GenBank/DDBJ databases">
        <title>non toxigenic Corynebacterium sp. nov from a clinical source.</title>
        <authorList>
            <person name="Bernier A.-M."/>
            <person name="Bernard K."/>
        </authorList>
    </citation>
    <scope>NUCLEOTIDE SEQUENCE [LARGE SCALE GENOMIC DNA]</scope>
    <source>
        <strain evidence="6">NML 93-0612</strain>
    </source>
</reference>
<evidence type="ECO:0000256" key="1">
    <source>
        <dbReference type="ARBA" id="ARBA00008361"/>
    </source>
</evidence>
<dbReference type="Pfam" id="PF08241">
    <property type="entry name" value="Methyltransf_11"/>
    <property type="match status" value="1"/>
</dbReference>
<gene>
    <name evidence="5" type="ORF">HW450_00290</name>
</gene>
<name>A0A7G5FF55_9CORY</name>
<dbReference type="PANTHER" id="PTHR44942:SF4">
    <property type="entry name" value="METHYLTRANSFERASE TYPE 11 DOMAIN-CONTAINING PROTEIN"/>
    <property type="match status" value="1"/>
</dbReference>
<protein>
    <submittedName>
        <fullName evidence="5">Class I SAM-dependent methyltransferase</fullName>
    </submittedName>
</protein>
<accession>A0A7G5FF55</accession>
<keyword evidence="3 5" id="KW-0808">Transferase</keyword>
<evidence type="ECO:0000313" key="5">
    <source>
        <dbReference type="EMBL" id="QMV85246.1"/>
    </source>
</evidence>
<dbReference type="SUPFAM" id="SSF53335">
    <property type="entry name" value="S-adenosyl-L-methionine-dependent methyltransferases"/>
    <property type="match status" value="1"/>
</dbReference>
<dbReference type="Proteomes" id="UP000515570">
    <property type="component" value="Chromosome"/>
</dbReference>
<evidence type="ECO:0000313" key="6">
    <source>
        <dbReference type="Proteomes" id="UP000515570"/>
    </source>
</evidence>